<name>A0ABX0HXA3_9BURK</name>
<dbReference type="Gene3D" id="3.30.2310.20">
    <property type="entry name" value="RelE-like"/>
    <property type="match status" value="1"/>
</dbReference>
<dbReference type="InterPro" id="IPR035093">
    <property type="entry name" value="RelE/ParE_toxin_dom_sf"/>
</dbReference>
<evidence type="ECO:0000313" key="2">
    <source>
        <dbReference type="Proteomes" id="UP000802098"/>
    </source>
</evidence>
<protein>
    <submittedName>
        <fullName evidence="1">Type II toxin-antitoxin system RelE/ParE family toxin</fullName>
    </submittedName>
</protein>
<organism evidence="1 2">
    <name type="scientific">Rubrivivax benzoatilyticus</name>
    <dbReference type="NCBI Taxonomy" id="316997"/>
    <lineage>
        <taxon>Bacteria</taxon>
        <taxon>Pseudomonadati</taxon>
        <taxon>Pseudomonadota</taxon>
        <taxon>Betaproteobacteria</taxon>
        <taxon>Burkholderiales</taxon>
        <taxon>Sphaerotilaceae</taxon>
        <taxon>Rubrivivax</taxon>
    </lineage>
</organism>
<keyword evidence="2" id="KW-1185">Reference proteome</keyword>
<dbReference type="EMBL" id="JAAOCD010000007">
    <property type="protein sequence ID" value="NHK99635.1"/>
    <property type="molecule type" value="Genomic_DNA"/>
</dbReference>
<gene>
    <name evidence="1" type="ORF">G7087_14705</name>
</gene>
<sequence length="105" mass="11623">MKPARLRPRAELDLVEVAGHYAREGGRARGERVFDAALEALVPIQRMPGLGSPRLGLLCEIPELRSWRAAGFPLQWLYLEAEDHVDVVRLLGDRQDIIAILGGDG</sequence>
<proteinExistence type="predicted"/>
<comment type="caution">
    <text evidence="1">The sequence shown here is derived from an EMBL/GenBank/DDBJ whole genome shotgun (WGS) entry which is preliminary data.</text>
</comment>
<dbReference type="Proteomes" id="UP000802098">
    <property type="component" value="Unassembled WGS sequence"/>
</dbReference>
<dbReference type="RefSeq" id="WP_029718464.1">
    <property type="nucleotide sequence ID" value="NZ_JAAOCD010000007.1"/>
</dbReference>
<accession>A0ABX0HXA3</accession>
<reference evidence="1 2" key="1">
    <citation type="submission" date="2020-03" db="EMBL/GenBank/DDBJ databases">
        <title>Rubrivivax benzoatilyticus JA2 (sequenced after 10 years sub-culturing).</title>
        <authorList>
            <person name="Gupta D."/>
            <person name="Chintalapati S."/>
            <person name="Chintalapati V.R."/>
        </authorList>
    </citation>
    <scope>NUCLEOTIDE SEQUENCE [LARGE SCALE GENOMIC DNA]</scope>
    <source>
        <strain evidence="1 2">JA2-Mal</strain>
    </source>
</reference>
<evidence type="ECO:0000313" key="1">
    <source>
        <dbReference type="EMBL" id="NHK99635.1"/>
    </source>
</evidence>